<sequence length="56" mass="6550">MIYLKNIAKPLNAYFEGRGGQNYSVAVFDYGESFCMEIPFIVLFESRMYKFDNCCD</sequence>
<dbReference type="eggNOG" id="ENOG5030Y0K">
    <property type="taxonomic scope" value="Bacteria"/>
</dbReference>
<proteinExistence type="predicted"/>
<dbReference type="EMBL" id="CP002631">
    <property type="protein sequence ID" value="AEB13508.1"/>
    <property type="molecule type" value="Genomic_DNA"/>
</dbReference>
<dbReference type="KEGG" id="tsu:Tresu_0566"/>
<dbReference type="STRING" id="869209.Tresu_0566"/>
<name>F2NRG6_TRES6</name>
<gene>
    <name evidence="1" type="ordered locus">Tresu_0566</name>
</gene>
<accession>F2NRG6</accession>
<dbReference type="Proteomes" id="UP000006852">
    <property type="component" value="Chromosome"/>
</dbReference>
<evidence type="ECO:0000313" key="2">
    <source>
        <dbReference type="Proteomes" id="UP000006852"/>
    </source>
</evidence>
<reference evidence="1 2" key="1">
    <citation type="journal article" date="2011" name="Stand. Genomic Sci.">
        <title>Complete genome sequence of Treponema succinifaciens type strain (6091).</title>
        <authorList>
            <person name="Han C."/>
            <person name="Gronow S."/>
            <person name="Teshima H."/>
            <person name="Lapidus A."/>
            <person name="Nolan M."/>
            <person name="Lucas S."/>
            <person name="Hammon N."/>
            <person name="Deshpande S."/>
            <person name="Cheng J.F."/>
            <person name="Zeytun A."/>
            <person name="Tapia R."/>
            <person name="Goodwin L."/>
            <person name="Pitluck S."/>
            <person name="Liolios K."/>
            <person name="Pagani I."/>
            <person name="Ivanova N."/>
            <person name="Mavromatis K."/>
            <person name="Mikhailova N."/>
            <person name="Huntemann M."/>
            <person name="Pati A."/>
            <person name="Chen A."/>
            <person name="Palaniappan K."/>
            <person name="Land M."/>
            <person name="Hauser L."/>
            <person name="Brambilla E.M."/>
            <person name="Rohde M."/>
            <person name="Goker M."/>
            <person name="Woyke T."/>
            <person name="Bristow J."/>
            <person name="Eisen J.A."/>
            <person name="Markowitz V."/>
            <person name="Hugenholtz P."/>
            <person name="Kyrpides N.C."/>
            <person name="Klenk H.P."/>
            <person name="Detter J.C."/>
        </authorList>
    </citation>
    <scope>NUCLEOTIDE SEQUENCE [LARGE SCALE GENOMIC DNA]</scope>
    <source>
        <strain evidence="2">ATCC 33096 / DSM 2489 / 6091</strain>
    </source>
</reference>
<dbReference type="HOGENOM" id="CLU_3012993_0_0_12"/>
<dbReference type="AlphaFoldDB" id="F2NRG6"/>
<organism evidence="1 2">
    <name type="scientific">Treponema succinifaciens (strain ATCC 33096 / DSM 2489 / 6091)</name>
    <dbReference type="NCBI Taxonomy" id="869209"/>
    <lineage>
        <taxon>Bacteria</taxon>
        <taxon>Pseudomonadati</taxon>
        <taxon>Spirochaetota</taxon>
        <taxon>Spirochaetia</taxon>
        <taxon>Spirochaetales</taxon>
        <taxon>Treponemataceae</taxon>
        <taxon>Treponema</taxon>
    </lineage>
</organism>
<evidence type="ECO:0000313" key="1">
    <source>
        <dbReference type="EMBL" id="AEB13508.1"/>
    </source>
</evidence>
<protein>
    <submittedName>
        <fullName evidence="1">Uncharacterized protein</fullName>
    </submittedName>
</protein>
<keyword evidence="2" id="KW-1185">Reference proteome</keyword>
<reference evidence="2" key="2">
    <citation type="submission" date="2011-04" db="EMBL/GenBank/DDBJ databases">
        <title>The complete genome of chromosome of Treponema succinifaciens DSM 2489.</title>
        <authorList>
            <person name="Lucas S."/>
            <person name="Copeland A."/>
            <person name="Lapidus A."/>
            <person name="Bruce D."/>
            <person name="Goodwin L."/>
            <person name="Pitluck S."/>
            <person name="Peters L."/>
            <person name="Kyrpides N."/>
            <person name="Mavromatis K."/>
            <person name="Ivanova N."/>
            <person name="Ovchinnikova G."/>
            <person name="Teshima H."/>
            <person name="Detter J.C."/>
            <person name="Tapia R."/>
            <person name="Han C."/>
            <person name="Land M."/>
            <person name="Hauser L."/>
            <person name="Markowitz V."/>
            <person name="Cheng J.-F."/>
            <person name="Hugenholtz P."/>
            <person name="Woyke T."/>
            <person name="Wu D."/>
            <person name="Gronow S."/>
            <person name="Wellnitz S."/>
            <person name="Brambilla E."/>
            <person name="Klenk H.-P."/>
            <person name="Eisen J.A."/>
        </authorList>
    </citation>
    <scope>NUCLEOTIDE SEQUENCE [LARGE SCALE GENOMIC DNA]</scope>
    <source>
        <strain evidence="2">ATCC 33096 / DSM 2489 / 6091</strain>
    </source>
</reference>